<dbReference type="GO" id="GO:0005694">
    <property type="term" value="C:chromosome"/>
    <property type="evidence" value="ECO:0007669"/>
    <property type="project" value="UniProtKB-SubCell"/>
</dbReference>
<dbReference type="PANTHER" id="PTHR46223">
    <property type="entry name" value="HISTONE-LYSINE N-METHYLTRANSFERASE SUV39H"/>
    <property type="match status" value="1"/>
</dbReference>
<name>A0A5B7I476_PORTR</name>
<dbReference type="InterPro" id="IPR001214">
    <property type="entry name" value="SET_dom"/>
</dbReference>
<keyword evidence="12" id="KW-1185">Reference proteome</keyword>
<keyword evidence="6" id="KW-0479">Metal-binding</keyword>
<organism evidence="11 12">
    <name type="scientific">Portunus trituberculatus</name>
    <name type="common">Swimming crab</name>
    <name type="synonym">Neptunus trituberculatus</name>
    <dbReference type="NCBI Taxonomy" id="210409"/>
    <lineage>
        <taxon>Eukaryota</taxon>
        <taxon>Metazoa</taxon>
        <taxon>Ecdysozoa</taxon>
        <taxon>Arthropoda</taxon>
        <taxon>Crustacea</taxon>
        <taxon>Multicrustacea</taxon>
        <taxon>Malacostraca</taxon>
        <taxon>Eumalacostraca</taxon>
        <taxon>Eucarida</taxon>
        <taxon>Decapoda</taxon>
        <taxon>Pleocyemata</taxon>
        <taxon>Brachyura</taxon>
        <taxon>Eubrachyura</taxon>
        <taxon>Portunoidea</taxon>
        <taxon>Portunidae</taxon>
        <taxon>Portuninae</taxon>
        <taxon>Portunus</taxon>
    </lineage>
</organism>
<evidence type="ECO:0000256" key="1">
    <source>
        <dbReference type="ARBA" id="ARBA00004286"/>
    </source>
</evidence>
<dbReference type="EMBL" id="VSRR010048749">
    <property type="protein sequence ID" value="MPC78562.1"/>
    <property type="molecule type" value="Genomic_DNA"/>
</dbReference>
<accession>A0A5B7I476</accession>
<keyword evidence="5" id="KW-0949">S-adenosyl-L-methionine</keyword>
<dbReference type="GO" id="GO:0042054">
    <property type="term" value="F:histone methyltransferase activity"/>
    <property type="evidence" value="ECO:0007669"/>
    <property type="project" value="InterPro"/>
</dbReference>
<dbReference type="GO" id="GO:0008270">
    <property type="term" value="F:zinc ion binding"/>
    <property type="evidence" value="ECO:0007669"/>
    <property type="project" value="InterPro"/>
</dbReference>
<evidence type="ECO:0000259" key="10">
    <source>
        <dbReference type="PROSITE" id="PS50867"/>
    </source>
</evidence>
<evidence type="ECO:0000256" key="2">
    <source>
        <dbReference type="ARBA" id="ARBA00022454"/>
    </source>
</evidence>
<evidence type="ECO:0000256" key="8">
    <source>
        <dbReference type="SAM" id="MobiDB-lite"/>
    </source>
</evidence>
<keyword evidence="2" id="KW-0158">Chromosome</keyword>
<comment type="subcellular location">
    <subcellularLocation>
        <location evidence="1">Chromosome</location>
    </subcellularLocation>
</comment>
<dbReference type="PANTHER" id="PTHR46223:SF3">
    <property type="entry name" value="HISTONE-LYSINE N-METHYLTRANSFERASE SET-23"/>
    <property type="match status" value="1"/>
</dbReference>
<comment type="caution">
    <text evidence="11">The sequence shown here is derived from an EMBL/GenBank/DDBJ whole genome shotgun (WGS) entry which is preliminary data.</text>
</comment>
<evidence type="ECO:0000256" key="3">
    <source>
        <dbReference type="ARBA" id="ARBA00022603"/>
    </source>
</evidence>
<evidence type="ECO:0000256" key="4">
    <source>
        <dbReference type="ARBA" id="ARBA00022679"/>
    </source>
</evidence>
<feature type="region of interest" description="Disordered" evidence="8">
    <location>
        <begin position="301"/>
        <end position="334"/>
    </location>
</feature>
<feature type="domain" description="SET" evidence="9">
    <location>
        <begin position="69"/>
        <end position="191"/>
    </location>
</feature>
<protein>
    <submittedName>
        <fullName evidence="11">Histone-lysine N-methyltransferase SETMAR</fullName>
    </submittedName>
</protein>
<evidence type="ECO:0000313" key="11">
    <source>
        <dbReference type="EMBL" id="MPC78562.1"/>
    </source>
</evidence>
<evidence type="ECO:0000256" key="7">
    <source>
        <dbReference type="ARBA" id="ARBA00022833"/>
    </source>
</evidence>
<dbReference type="SMART" id="SM00317">
    <property type="entry name" value="SET"/>
    <property type="match status" value="1"/>
</dbReference>
<evidence type="ECO:0000259" key="9">
    <source>
        <dbReference type="PROSITE" id="PS50280"/>
    </source>
</evidence>
<keyword evidence="3 11" id="KW-0489">Methyltransferase</keyword>
<dbReference type="Gene3D" id="2.170.270.10">
    <property type="entry name" value="SET domain"/>
    <property type="match status" value="1"/>
</dbReference>
<dbReference type="GO" id="GO:0008170">
    <property type="term" value="F:N-methyltransferase activity"/>
    <property type="evidence" value="ECO:0007669"/>
    <property type="project" value="UniProtKB-ARBA"/>
</dbReference>
<evidence type="ECO:0000256" key="5">
    <source>
        <dbReference type="ARBA" id="ARBA00022691"/>
    </source>
</evidence>
<dbReference type="PROSITE" id="PS50280">
    <property type="entry name" value="SET"/>
    <property type="match status" value="1"/>
</dbReference>
<dbReference type="OrthoDB" id="1045173at2759"/>
<sequence length="366" mass="39377">MTLGGLDRGVLGGCECPSVCQTDCHGSKIAYRENILTSVPPSDPVLECNDLCACVRSCGNRVVQHGPVRGLEVRSTPGKGMGLFTSCVLPKGAFVCEYAGEIISTKIAVTRFERQSGTPNYILAMTEHLGTDHRTTIVDPTVTGNIGRYANHSCEPNMCVLPVRIGETWPRAALFTKRQVQAGEELCYHYGDTMGEPGRVGESVGGAGRVGESVGEAGRGLGVLGEAGSVSKSDEEGERVSGREKEGDREAGRDLGVLGEAGRVREAMGEAGRGRDIMGEAGREGEGLGEPGMYWERLGESEKGMEDTGRGIDEEGEVDRRWEREGEREREVEEKVEEKCRLSSTPCLCGGKMCLRFLPAVKPEMD</sequence>
<dbReference type="AlphaFoldDB" id="A0A5B7I476"/>
<keyword evidence="7" id="KW-0862">Zinc</keyword>
<dbReference type="InterPro" id="IPR007728">
    <property type="entry name" value="Pre-SET_dom"/>
</dbReference>
<gene>
    <name evidence="11" type="primary">Setmar</name>
    <name evidence="11" type="ORF">E2C01_073050</name>
</gene>
<dbReference type="Proteomes" id="UP000324222">
    <property type="component" value="Unassembled WGS sequence"/>
</dbReference>
<proteinExistence type="predicted"/>
<keyword evidence="4 11" id="KW-0808">Transferase</keyword>
<dbReference type="GO" id="GO:0005634">
    <property type="term" value="C:nucleus"/>
    <property type="evidence" value="ECO:0007669"/>
    <property type="project" value="InterPro"/>
</dbReference>
<dbReference type="Pfam" id="PF00856">
    <property type="entry name" value="SET"/>
    <property type="match status" value="1"/>
</dbReference>
<dbReference type="InterPro" id="IPR046341">
    <property type="entry name" value="SET_dom_sf"/>
</dbReference>
<dbReference type="GO" id="GO:0008757">
    <property type="term" value="F:S-adenosylmethionine-dependent methyltransferase activity"/>
    <property type="evidence" value="ECO:0007669"/>
    <property type="project" value="UniProtKB-ARBA"/>
</dbReference>
<reference evidence="11 12" key="1">
    <citation type="submission" date="2019-05" db="EMBL/GenBank/DDBJ databases">
        <title>Another draft genome of Portunus trituberculatus and its Hox gene families provides insights of decapod evolution.</title>
        <authorList>
            <person name="Jeong J.-H."/>
            <person name="Song I."/>
            <person name="Kim S."/>
            <person name="Choi T."/>
            <person name="Kim D."/>
            <person name="Ryu S."/>
            <person name="Kim W."/>
        </authorList>
    </citation>
    <scope>NUCLEOTIDE SEQUENCE [LARGE SCALE GENOMIC DNA]</scope>
    <source>
        <tissue evidence="11">Muscle</tissue>
    </source>
</reference>
<dbReference type="InterPro" id="IPR050973">
    <property type="entry name" value="H3K9_Histone-Lys_N-MTase"/>
</dbReference>
<dbReference type="GO" id="GO:0032259">
    <property type="term" value="P:methylation"/>
    <property type="evidence" value="ECO:0007669"/>
    <property type="project" value="UniProtKB-KW"/>
</dbReference>
<feature type="domain" description="Pre-SET" evidence="10">
    <location>
        <begin position="12"/>
        <end position="66"/>
    </location>
</feature>
<dbReference type="SUPFAM" id="SSF82199">
    <property type="entry name" value="SET domain"/>
    <property type="match status" value="1"/>
</dbReference>
<feature type="compositionally biased region" description="Basic and acidic residues" evidence="8">
    <location>
        <begin position="232"/>
        <end position="253"/>
    </location>
</feature>
<evidence type="ECO:0000313" key="12">
    <source>
        <dbReference type="Proteomes" id="UP000324222"/>
    </source>
</evidence>
<feature type="region of interest" description="Disordered" evidence="8">
    <location>
        <begin position="219"/>
        <end position="253"/>
    </location>
</feature>
<dbReference type="PROSITE" id="PS50867">
    <property type="entry name" value="PRE_SET"/>
    <property type="match status" value="1"/>
</dbReference>
<evidence type="ECO:0000256" key="6">
    <source>
        <dbReference type="ARBA" id="ARBA00022723"/>
    </source>
</evidence>